<dbReference type="AlphaFoldDB" id="A0A382XPC6"/>
<sequence>VSLVLDTFALRTGGGYEERLFSGGLEPYKLEVIAGSLPVGLVINDSGTLEGSPTGSGIFDATVRLTDAAGQIKENHLSFIIREYRAISARGGSVTVIVTGDSVGFFSALQANGFEPPEVLRSGPLVVEVVFPPTSGDEASWVRCEAAGTVWCAKG</sequence>
<dbReference type="EMBL" id="UINC01169366">
    <property type="protein sequence ID" value="SVD72863.1"/>
    <property type="molecule type" value="Genomic_DNA"/>
</dbReference>
<feature type="non-terminal residue" evidence="1">
    <location>
        <position position="1"/>
    </location>
</feature>
<proteinExistence type="predicted"/>
<protein>
    <submittedName>
        <fullName evidence="1">Uncharacterized protein</fullName>
    </submittedName>
</protein>
<reference evidence="1" key="1">
    <citation type="submission" date="2018-05" db="EMBL/GenBank/DDBJ databases">
        <authorList>
            <person name="Lanie J.A."/>
            <person name="Ng W.-L."/>
            <person name="Kazmierczak K.M."/>
            <person name="Andrzejewski T.M."/>
            <person name="Davidsen T.M."/>
            <person name="Wayne K.J."/>
            <person name="Tettelin H."/>
            <person name="Glass J.I."/>
            <person name="Rusch D."/>
            <person name="Podicherti R."/>
            <person name="Tsui H.-C.T."/>
            <person name="Winkler M.E."/>
        </authorList>
    </citation>
    <scope>NUCLEOTIDE SEQUENCE</scope>
</reference>
<evidence type="ECO:0000313" key="1">
    <source>
        <dbReference type="EMBL" id="SVD72863.1"/>
    </source>
</evidence>
<gene>
    <name evidence="1" type="ORF">METZ01_LOCUS425717</name>
</gene>
<organism evidence="1">
    <name type="scientific">marine metagenome</name>
    <dbReference type="NCBI Taxonomy" id="408172"/>
    <lineage>
        <taxon>unclassified sequences</taxon>
        <taxon>metagenomes</taxon>
        <taxon>ecological metagenomes</taxon>
    </lineage>
</organism>
<dbReference type="Pfam" id="PF05345">
    <property type="entry name" value="He_PIG"/>
    <property type="match status" value="1"/>
</dbReference>
<dbReference type="Gene3D" id="2.60.40.10">
    <property type="entry name" value="Immunoglobulins"/>
    <property type="match status" value="1"/>
</dbReference>
<name>A0A382XPC6_9ZZZZ</name>
<dbReference type="InterPro" id="IPR013783">
    <property type="entry name" value="Ig-like_fold"/>
</dbReference>
<accession>A0A382XPC6</accession>